<sequence>MAPTVLVILDGASEPVRPGLPTCLEHAATPALDALCAEGVVTRVRTVAPWLAPGSESAIPALLGWIPPAPVDRGMVEAVAWEIPLDAGCGERAAAIVAGAPTGRERAAAGAAGGGERAAAVAAGAAAGGERACARSVRAAAGGERARPASAVEARGEWAWRVDVRAEDGSRADVGAVRAAVDTLDFALPDHRVVPLAGHRLLVVGRPPLPPLDGAAAPHAVAARTGEVAASGGAAAASEPAAGTGAVAGKAAEGALAGRHALDVWPEGVVPPRLLDARTVVVAARGAAAGIARLMGARVVVPDGATGRPGSDLAAKTAAALDALAAGAKQVVVHVGGPDEAAHERDAAAKVAAIEAADRDVIAPLRTAVASAGGTLRICPDHGCDPADGRHDAAPVPRVEWTGGLLAEASGRLDGIGRAPTTSAGGTVADRGHARPTRLTERAVAGLPIVELEPSARAAA</sequence>
<evidence type="ECO:0000259" key="7">
    <source>
        <dbReference type="Pfam" id="PF01676"/>
    </source>
</evidence>
<dbReference type="Pfam" id="PF01676">
    <property type="entry name" value="Metalloenzyme"/>
    <property type="match status" value="1"/>
</dbReference>
<accession>A0A840IFZ5</accession>
<feature type="domain" description="Metalloenzyme" evidence="7">
    <location>
        <begin position="3"/>
        <end position="404"/>
    </location>
</feature>
<evidence type="ECO:0000256" key="6">
    <source>
        <dbReference type="SAM" id="MobiDB-lite"/>
    </source>
</evidence>
<dbReference type="RefSeq" id="WP_183343472.1">
    <property type="nucleotide sequence ID" value="NZ_JACHNU010000005.1"/>
</dbReference>
<comment type="catalytic activity">
    <reaction evidence="1">
        <text>(2R)-2-phosphoglycerate = (2R)-3-phosphoglycerate</text>
        <dbReference type="Rhea" id="RHEA:15901"/>
        <dbReference type="ChEBI" id="CHEBI:58272"/>
        <dbReference type="ChEBI" id="CHEBI:58289"/>
        <dbReference type="EC" id="5.4.2.12"/>
    </reaction>
</comment>
<name>A0A840IFZ5_9ACTN</name>
<gene>
    <name evidence="8" type="ORF">BDZ31_003340</name>
</gene>
<evidence type="ECO:0000256" key="4">
    <source>
        <dbReference type="ARBA" id="ARBA00005524"/>
    </source>
</evidence>
<dbReference type="EMBL" id="JACHNU010000005">
    <property type="protein sequence ID" value="MBB4663739.1"/>
    <property type="molecule type" value="Genomic_DNA"/>
</dbReference>
<reference evidence="8 9" key="1">
    <citation type="submission" date="2020-08" db="EMBL/GenBank/DDBJ databases">
        <title>Genomic Encyclopedia of Archaeal and Bacterial Type Strains, Phase II (KMG-II): from individual species to whole genera.</title>
        <authorList>
            <person name="Goeker M."/>
        </authorList>
    </citation>
    <scope>NUCLEOTIDE SEQUENCE [LARGE SCALE GENOMIC DNA]</scope>
    <source>
        <strain evidence="8 9">DSM 23288</strain>
    </source>
</reference>
<keyword evidence="5" id="KW-0324">Glycolysis</keyword>
<dbReference type="Proteomes" id="UP000585272">
    <property type="component" value="Unassembled WGS sequence"/>
</dbReference>
<dbReference type="GO" id="GO:0004619">
    <property type="term" value="F:phosphoglycerate mutase activity"/>
    <property type="evidence" value="ECO:0007669"/>
    <property type="project" value="UniProtKB-EC"/>
</dbReference>
<dbReference type="PANTHER" id="PTHR31209:SF0">
    <property type="entry name" value="METALLOENZYME DOMAIN-CONTAINING PROTEIN"/>
    <property type="match status" value="1"/>
</dbReference>
<dbReference type="Gene3D" id="3.40.720.10">
    <property type="entry name" value="Alkaline Phosphatase, subunit A"/>
    <property type="match status" value="2"/>
</dbReference>
<dbReference type="InterPro" id="IPR006124">
    <property type="entry name" value="Metalloenzyme"/>
</dbReference>
<dbReference type="GO" id="GO:0006096">
    <property type="term" value="P:glycolytic process"/>
    <property type="evidence" value="ECO:0007669"/>
    <property type="project" value="UniProtKB-KW"/>
</dbReference>
<evidence type="ECO:0000256" key="5">
    <source>
        <dbReference type="ARBA" id="ARBA00023152"/>
    </source>
</evidence>
<feature type="region of interest" description="Disordered" evidence="6">
    <location>
        <begin position="414"/>
        <end position="435"/>
    </location>
</feature>
<evidence type="ECO:0000313" key="9">
    <source>
        <dbReference type="Proteomes" id="UP000585272"/>
    </source>
</evidence>
<protein>
    <recommendedName>
        <fullName evidence="7">Metalloenzyme domain-containing protein</fullName>
    </recommendedName>
</protein>
<comment type="pathway">
    <text evidence="3">Carbohydrate degradation.</text>
</comment>
<dbReference type="InterPro" id="IPR004456">
    <property type="entry name" value="Pglycerate_mutase_ApgM"/>
</dbReference>
<evidence type="ECO:0000256" key="3">
    <source>
        <dbReference type="ARBA" id="ARBA00004921"/>
    </source>
</evidence>
<dbReference type="SUPFAM" id="SSF53649">
    <property type="entry name" value="Alkaline phosphatase-like"/>
    <property type="match status" value="1"/>
</dbReference>
<evidence type="ECO:0000313" key="8">
    <source>
        <dbReference type="EMBL" id="MBB4663739.1"/>
    </source>
</evidence>
<keyword evidence="9" id="KW-1185">Reference proteome</keyword>
<dbReference type="PANTHER" id="PTHR31209">
    <property type="entry name" value="COFACTOR-INDEPENDENT PHOSPHOGLYCERATE MUTASE"/>
    <property type="match status" value="1"/>
</dbReference>
<organism evidence="8 9">
    <name type="scientific">Conexibacter arvalis</name>
    <dbReference type="NCBI Taxonomy" id="912552"/>
    <lineage>
        <taxon>Bacteria</taxon>
        <taxon>Bacillati</taxon>
        <taxon>Actinomycetota</taxon>
        <taxon>Thermoleophilia</taxon>
        <taxon>Solirubrobacterales</taxon>
        <taxon>Conexibacteraceae</taxon>
        <taxon>Conexibacter</taxon>
    </lineage>
</organism>
<evidence type="ECO:0000256" key="1">
    <source>
        <dbReference type="ARBA" id="ARBA00000370"/>
    </source>
</evidence>
<proteinExistence type="inferred from homology"/>
<comment type="similarity">
    <text evidence="4">Belongs to the BPG-independent phosphoglycerate mutase family. A-PGAM subfamily.</text>
</comment>
<dbReference type="GO" id="GO:0046872">
    <property type="term" value="F:metal ion binding"/>
    <property type="evidence" value="ECO:0007669"/>
    <property type="project" value="InterPro"/>
</dbReference>
<dbReference type="AlphaFoldDB" id="A0A840IFZ5"/>
<comment type="function">
    <text evidence="2">Catalyzes the interconversion of 2-phosphoglycerate and 3-phosphoglycerate.</text>
</comment>
<dbReference type="InterPro" id="IPR017850">
    <property type="entry name" value="Alkaline_phosphatase_core_sf"/>
</dbReference>
<evidence type="ECO:0000256" key="2">
    <source>
        <dbReference type="ARBA" id="ARBA00002315"/>
    </source>
</evidence>
<comment type="caution">
    <text evidence="8">The sequence shown here is derived from an EMBL/GenBank/DDBJ whole genome shotgun (WGS) entry which is preliminary data.</text>
</comment>